<evidence type="ECO:0000256" key="5">
    <source>
        <dbReference type="ARBA" id="ARBA00022989"/>
    </source>
</evidence>
<keyword evidence="7" id="KW-0924">Ammonia transport</keyword>
<dbReference type="GO" id="GO:0005886">
    <property type="term" value="C:plasma membrane"/>
    <property type="evidence" value="ECO:0007669"/>
    <property type="project" value="TreeGrafter"/>
</dbReference>
<gene>
    <name evidence="10" type="ORF">PPERSA_00518</name>
</gene>
<evidence type="ECO:0000256" key="4">
    <source>
        <dbReference type="ARBA" id="ARBA00022692"/>
    </source>
</evidence>
<dbReference type="PANTHER" id="PTHR11730:SF6">
    <property type="entry name" value="AMMONIUM TRANSPORTER"/>
    <property type="match status" value="1"/>
</dbReference>
<feature type="transmembrane region" description="Helical" evidence="8">
    <location>
        <begin position="132"/>
        <end position="151"/>
    </location>
</feature>
<sequence length="447" mass="49998">MFFDEDYLIGINAAWKLNNTFIIFMMQLGFALMECGAVRGKHINSVLLKNLADVLVGGLVFWCYGYAIAYGESAGGIVGFTREYSGLAWKQTQSEEKQVVFFIHWINQWTIACTCTTIVSGSVAERMKISAYIIYSFVIQTFIYPVAVHWVWNEYGWLHKMGFKDFSGVCVVHMIGGLCGGIATTIIKPRHHRFMKVIQKRGNFSHFSRGSYNFQPNNVPFIVIGTLFIWFAWFGFNCGTIVNITKQENIKTIGLVALNTILSASTGALTCVLWTSYQDSKRPKDDKFSEQVYNTRVSMGILSGLVSITGTCNNIEPLLSLIVGAIGATNYLCLSKKLVDLEIDDPLDACPVHFGCGLWGTIATGIFNNDGIVGGDFKLFSIQLLGIICIVCYTSFIALICLLPLSYLKAIRITQEEDSNKHIVIYNQFERMRKKPVNQLADIKEGH</sequence>
<dbReference type="SUPFAM" id="SSF111352">
    <property type="entry name" value="Ammonium transporter"/>
    <property type="match status" value="1"/>
</dbReference>
<protein>
    <submittedName>
        <fullName evidence="10">Ammonium transporter AmtB-like domain</fullName>
    </submittedName>
</protein>
<dbReference type="EMBL" id="LDAU01000163">
    <property type="protein sequence ID" value="KRX01808.1"/>
    <property type="molecule type" value="Genomic_DNA"/>
</dbReference>
<dbReference type="PANTHER" id="PTHR11730">
    <property type="entry name" value="AMMONIUM TRANSPORTER"/>
    <property type="match status" value="1"/>
</dbReference>
<evidence type="ECO:0000256" key="1">
    <source>
        <dbReference type="ARBA" id="ARBA00004141"/>
    </source>
</evidence>
<feature type="transmembrane region" description="Helical" evidence="8">
    <location>
        <begin position="166"/>
        <end position="187"/>
    </location>
</feature>
<feature type="domain" description="Ammonium transporter AmtB-like" evidence="9">
    <location>
        <begin position="18"/>
        <end position="422"/>
    </location>
</feature>
<dbReference type="GO" id="GO:0097272">
    <property type="term" value="P:ammonium homeostasis"/>
    <property type="evidence" value="ECO:0007669"/>
    <property type="project" value="TreeGrafter"/>
</dbReference>
<feature type="transmembrane region" description="Helical" evidence="8">
    <location>
        <begin position="384"/>
        <end position="407"/>
    </location>
</feature>
<keyword evidence="5 8" id="KW-1133">Transmembrane helix</keyword>
<keyword evidence="3" id="KW-0813">Transport</keyword>
<accession>A0A0V0QIC1</accession>
<evidence type="ECO:0000256" key="2">
    <source>
        <dbReference type="ARBA" id="ARBA00005887"/>
    </source>
</evidence>
<dbReference type="InterPro" id="IPR024041">
    <property type="entry name" value="NH4_transpt_AmtB-like_dom"/>
</dbReference>
<keyword evidence="4 8" id="KW-0812">Transmembrane</keyword>
<proteinExistence type="inferred from homology"/>
<comment type="similarity">
    <text evidence="2">Belongs to the ammonia transporter channel (TC 1.A.11.2) family.</text>
</comment>
<feature type="transmembrane region" description="Helical" evidence="8">
    <location>
        <begin position="50"/>
        <end position="69"/>
    </location>
</feature>
<dbReference type="InParanoid" id="A0A0V0QIC1"/>
<dbReference type="OrthoDB" id="534912at2759"/>
<evidence type="ECO:0000256" key="7">
    <source>
        <dbReference type="ARBA" id="ARBA00023177"/>
    </source>
</evidence>
<evidence type="ECO:0000256" key="8">
    <source>
        <dbReference type="SAM" id="Phobius"/>
    </source>
</evidence>
<evidence type="ECO:0000259" key="9">
    <source>
        <dbReference type="Pfam" id="PF00909"/>
    </source>
</evidence>
<comment type="caution">
    <text evidence="10">The sequence shown here is derived from an EMBL/GenBank/DDBJ whole genome shotgun (WGS) entry which is preliminary data.</text>
</comment>
<evidence type="ECO:0000256" key="6">
    <source>
        <dbReference type="ARBA" id="ARBA00023136"/>
    </source>
</evidence>
<dbReference type="InterPro" id="IPR029020">
    <property type="entry name" value="Ammonium/urea_transptr"/>
</dbReference>
<evidence type="ECO:0000256" key="3">
    <source>
        <dbReference type="ARBA" id="ARBA00022448"/>
    </source>
</evidence>
<dbReference type="Pfam" id="PF00909">
    <property type="entry name" value="Ammonium_transp"/>
    <property type="match status" value="1"/>
</dbReference>
<evidence type="ECO:0000313" key="10">
    <source>
        <dbReference type="EMBL" id="KRX01808.1"/>
    </source>
</evidence>
<dbReference type="Gene3D" id="1.10.3430.10">
    <property type="entry name" value="Ammonium transporter AmtB like domains"/>
    <property type="match status" value="1"/>
</dbReference>
<dbReference type="AlphaFoldDB" id="A0A0V0QIC1"/>
<feature type="transmembrane region" description="Helical" evidence="8">
    <location>
        <begin position="256"/>
        <end position="277"/>
    </location>
</feature>
<feature type="transmembrane region" description="Helical" evidence="8">
    <location>
        <begin position="99"/>
        <end position="120"/>
    </location>
</feature>
<organism evidence="10 11">
    <name type="scientific">Pseudocohnilembus persalinus</name>
    <name type="common">Ciliate</name>
    <dbReference type="NCBI Taxonomy" id="266149"/>
    <lineage>
        <taxon>Eukaryota</taxon>
        <taxon>Sar</taxon>
        <taxon>Alveolata</taxon>
        <taxon>Ciliophora</taxon>
        <taxon>Intramacronucleata</taxon>
        <taxon>Oligohymenophorea</taxon>
        <taxon>Scuticociliatia</taxon>
        <taxon>Philasterida</taxon>
        <taxon>Pseudocohnilembidae</taxon>
        <taxon>Pseudocohnilembus</taxon>
    </lineage>
</organism>
<reference evidence="10 11" key="1">
    <citation type="journal article" date="2015" name="Sci. Rep.">
        <title>Genome of the facultative scuticociliatosis pathogen Pseudocohnilembus persalinus provides insight into its virulence through horizontal gene transfer.</title>
        <authorList>
            <person name="Xiong J."/>
            <person name="Wang G."/>
            <person name="Cheng J."/>
            <person name="Tian M."/>
            <person name="Pan X."/>
            <person name="Warren A."/>
            <person name="Jiang C."/>
            <person name="Yuan D."/>
            <person name="Miao W."/>
        </authorList>
    </citation>
    <scope>NUCLEOTIDE SEQUENCE [LARGE SCALE GENOMIC DNA]</scope>
    <source>
        <strain evidence="10">36N120E</strain>
    </source>
</reference>
<comment type="subcellular location">
    <subcellularLocation>
        <location evidence="1">Membrane</location>
        <topology evidence="1">Multi-pass membrane protein</topology>
    </subcellularLocation>
</comment>
<dbReference type="OMA" id="GCDFKFS"/>
<keyword evidence="6 8" id="KW-0472">Membrane</keyword>
<dbReference type="Proteomes" id="UP000054937">
    <property type="component" value="Unassembled WGS sequence"/>
</dbReference>
<keyword evidence="11" id="KW-1185">Reference proteome</keyword>
<name>A0A0V0QIC1_PSEPJ</name>
<evidence type="ECO:0000313" key="11">
    <source>
        <dbReference type="Proteomes" id="UP000054937"/>
    </source>
</evidence>
<feature type="transmembrane region" description="Helical" evidence="8">
    <location>
        <begin position="20"/>
        <end position="38"/>
    </location>
</feature>
<dbReference type="GO" id="GO:0008519">
    <property type="term" value="F:ammonium channel activity"/>
    <property type="evidence" value="ECO:0007669"/>
    <property type="project" value="InterPro"/>
</dbReference>
<feature type="transmembrane region" description="Helical" evidence="8">
    <location>
        <begin position="219"/>
        <end position="236"/>
    </location>
</feature>